<evidence type="ECO:0000313" key="3">
    <source>
        <dbReference type="Proteomes" id="UP001516400"/>
    </source>
</evidence>
<proteinExistence type="predicted"/>
<evidence type="ECO:0000313" key="2">
    <source>
        <dbReference type="EMBL" id="KAL3266259.1"/>
    </source>
</evidence>
<feature type="region of interest" description="Disordered" evidence="1">
    <location>
        <begin position="149"/>
        <end position="187"/>
    </location>
</feature>
<feature type="compositionally biased region" description="Polar residues" evidence="1">
    <location>
        <begin position="206"/>
        <end position="225"/>
    </location>
</feature>
<organism evidence="2 3">
    <name type="scientific">Cryptolaemus montrouzieri</name>
    <dbReference type="NCBI Taxonomy" id="559131"/>
    <lineage>
        <taxon>Eukaryota</taxon>
        <taxon>Metazoa</taxon>
        <taxon>Ecdysozoa</taxon>
        <taxon>Arthropoda</taxon>
        <taxon>Hexapoda</taxon>
        <taxon>Insecta</taxon>
        <taxon>Pterygota</taxon>
        <taxon>Neoptera</taxon>
        <taxon>Endopterygota</taxon>
        <taxon>Coleoptera</taxon>
        <taxon>Polyphaga</taxon>
        <taxon>Cucujiformia</taxon>
        <taxon>Coccinelloidea</taxon>
        <taxon>Coccinellidae</taxon>
        <taxon>Scymninae</taxon>
        <taxon>Scymnini</taxon>
        <taxon>Cryptolaemus</taxon>
    </lineage>
</organism>
<keyword evidence="3" id="KW-1185">Reference proteome</keyword>
<feature type="region of interest" description="Disordered" evidence="1">
    <location>
        <begin position="201"/>
        <end position="258"/>
    </location>
</feature>
<dbReference type="EMBL" id="JABFTP020000001">
    <property type="protein sequence ID" value="KAL3266259.1"/>
    <property type="molecule type" value="Genomic_DNA"/>
</dbReference>
<feature type="region of interest" description="Disordered" evidence="1">
    <location>
        <begin position="1"/>
        <end position="35"/>
    </location>
</feature>
<sequence length="273" mass="30476">MPSNKSTKQSIQVTMKQQHPTKKKTPSKRTAEDSVSETISFVIKGKLTPIKPTFVAKKVGVGKKLLNLDKNLKSPCDIPRKKTVSVKKTVRTENAPEVDSRKVNSLKAKKIGCSKNNSKQQIQVIVPKSPNKIVKRKVIKKVANFSDDKPKVKKSTTKVKVTRNSNIAPIRNTETKPKYIGKKTNSDDIKKKKTIAKLLREANKVLESQPSSKNLKSASSVQQKNSKPKANTKKQGLVKKQVDKIKEQSISNEPAEKKHKCSILIKIPLKVME</sequence>
<feature type="compositionally biased region" description="Basic residues" evidence="1">
    <location>
        <begin position="151"/>
        <end position="161"/>
    </location>
</feature>
<dbReference type="AlphaFoldDB" id="A0ABD2MIR7"/>
<gene>
    <name evidence="2" type="ORF">HHI36_010439</name>
</gene>
<accession>A0ABD2MIR7</accession>
<reference evidence="2 3" key="1">
    <citation type="journal article" date="2021" name="BMC Biol.">
        <title>Horizontally acquired antibacterial genes associated with adaptive radiation of ladybird beetles.</title>
        <authorList>
            <person name="Li H.S."/>
            <person name="Tang X.F."/>
            <person name="Huang Y.H."/>
            <person name="Xu Z.Y."/>
            <person name="Chen M.L."/>
            <person name="Du X.Y."/>
            <person name="Qiu B.Y."/>
            <person name="Chen P.T."/>
            <person name="Zhang W."/>
            <person name="Slipinski A."/>
            <person name="Escalona H.E."/>
            <person name="Waterhouse R.M."/>
            <person name="Zwick A."/>
            <person name="Pang H."/>
        </authorList>
    </citation>
    <scope>NUCLEOTIDE SEQUENCE [LARGE SCALE GENOMIC DNA]</scope>
    <source>
        <strain evidence="2">SYSU2018</strain>
    </source>
</reference>
<comment type="caution">
    <text evidence="2">The sequence shown here is derived from an EMBL/GenBank/DDBJ whole genome shotgun (WGS) entry which is preliminary data.</text>
</comment>
<dbReference type="Proteomes" id="UP001516400">
    <property type="component" value="Unassembled WGS sequence"/>
</dbReference>
<evidence type="ECO:0000256" key="1">
    <source>
        <dbReference type="SAM" id="MobiDB-lite"/>
    </source>
</evidence>
<name>A0ABD2MIR7_9CUCU</name>
<protein>
    <submittedName>
        <fullName evidence="2">Uncharacterized protein</fullName>
    </submittedName>
</protein>
<feature type="compositionally biased region" description="Polar residues" evidence="1">
    <location>
        <begin position="1"/>
        <end position="18"/>
    </location>
</feature>